<evidence type="ECO:0000256" key="3">
    <source>
        <dbReference type="ARBA" id="ARBA00022692"/>
    </source>
</evidence>
<protein>
    <recommendedName>
        <fullName evidence="9">DedA family protein</fullName>
    </recommendedName>
</protein>
<dbReference type="InterPro" id="IPR051311">
    <property type="entry name" value="DedA_domain"/>
</dbReference>
<evidence type="ECO:0000313" key="8">
    <source>
        <dbReference type="Proteomes" id="UP000176445"/>
    </source>
</evidence>
<evidence type="ECO:0000313" key="7">
    <source>
        <dbReference type="EMBL" id="OGG49577.1"/>
    </source>
</evidence>
<comment type="subcellular location">
    <subcellularLocation>
        <location evidence="1">Cell membrane</location>
        <topology evidence="1">Multi-pass membrane protein</topology>
    </subcellularLocation>
</comment>
<evidence type="ECO:0000256" key="2">
    <source>
        <dbReference type="ARBA" id="ARBA00022475"/>
    </source>
</evidence>
<gene>
    <name evidence="7" type="ORF">A2704_07170</name>
</gene>
<feature type="transmembrane region" description="Helical" evidence="6">
    <location>
        <begin position="131"/>
        <end position="154"/>
    </location>
</feature>
<evidence type="ECO:0000256" key="1">
    <source>
        <dbReference type="ARBA" id="ARBA00004651"/>
    </source>
</evidence>
<reference evidence="7 8" key="1">
    <citation type="journal article" date="2016" name="Nat. Commun.">
        <title>Thousands of microbial genomes shed light on interconnected biogeochemical processes in an aquifer system.</title>
        <authorList>
            <person name="Anantharaman K."/>
            <person name="Brown C.T."/>
            <person name="Hug L.A."/>
            <person name="Sharon I."/>
            <person name="Castelle C.J."/>
            <person name="Probst A.J."/>
            <person name="Thomas B.C."/>
            <person name="Singh A."/>
            <person name="Wilkins M.J."/>
            <person name="Karaoz U."/>
            <person name="Brodie E.L."/>
            <person name="Williams K.H."/>
            <person name="Hubbard S.S."/>
            <person name="Banfield J.F."/>
        </authorList>
    </citation>
    <scope>NUCLEOTIDE SEQUENCE [LARGE SCALE GENOMIC DNA]</scope>
</reference>
<evidence type="ECO:0000256" key="4">
    <source>
        <dbReference type="ARBA" id="ARBA00022989"/>
    </source>
</evidence>
<keyword evidence="4 6" id="KW-1133">Transmembrane helix</keyword>
<name>A0A1F6CKM5_9BACT</name>
<keyword evidence="5 6" id="KW-0472">Membrane</keyword>
<dbReference type="PANTHER" id="PTHR42709:SF6">
    <property type="entry name" value="UNDECAPRENYL PHOSPHATE TRANSPORTER A"/>
    <property type="match status" value="1"/>
</dbReference>
<dbReference type="AlphaFoldDB" id="A0A1F6CKM5"/>
<evidence type="ECO:0000256" key="6">
    <source>
        <dbReference type="SAM" id="Phobius"/>
    </source>
</evidence>
<dbReference type="PANTHER" id="PTHR42709">
    <property type="entry name" value="ALKALINE PHOSPHATASE LIKE PROTEIN"/>
    <property type="match status" value="1"/>
</dbReference>
<keyword evidence="2" id="KW-1003">Cell membrane</keyword>
<comment type="caution">
    <text evidence="7">The sequence shown here is derived from an EMBL/GenBank/DDBJ whole genome shotgun (WGS) entry which is preliminary data.</text>
</comment>
<evidence type="ECO:0000256" key="5">
    <source>
        <dbReference type="ARBA" id="ARBA00023136"/>
    </source>
</evidence>
<dbReference type="EMBL" id="MFKW01000071">
    <property type="protein sequence ID" value="OGG49577.1"/>
    <property type="molecule type" value="Genomic_DNA"/>
</dbReference>
<organism evidence="7 8">
    <name type="scientific">Candidatus Kaiserbacteria bacterium RIFCSPHIGHO2_01_FULL_54_36b</name>
    <dbReference type="NCBI Taxonomy" id="1798483"/>
    <lineage>
        <taxon>Bacteria</taxon>
        <taxon>Candidatus Kaiseribacteriota</taxon>
    </lineage>
</organism>
<sequence length="200" mass="22363">MDLGSTSQLLIEYRYWILIPLAIAEGPVVAFVAGTLAALGYFNIYALLLFFFARDMIMDAFYYALGYYGGRTALVQKMLHKIGFGKSHLNDIRKLWERHAGKTMFLGKLSYGIASSFIVFAGTVRMPLKKFFGWGAVVAIAQFGTLLLLGYFFGETLGNTENIIDIIHYVIGGITAAGIAYYLFSRYMRKELAREAVGEK</sequence>
<accession>A0A1F6CKM5</accession>
<dbReference type="Proteomes" id="UP000176445">
    <property type="component" value="Unassembled WGS sequence"/>
</dbReference>
<evidence type="ECO:0008006" key="9">
    <source>
        <dbReference type="Google" id="ProtNLM"/>
    </source>
</evidence>
<feature type="transmembrane region" description="Helical" evidence="6">
    <location>
        <begin position="166"/>
        <end position="184"/>
    </location>
</feature>
<keyword evidence="3 6" id="KW-0812">Transmembrane</keyword>
<dbReference type="GO" id="GO:0005886">
    <property type="term" value="C:plasma membrane"/>
    <property type="evidence" value="ECO:0007669"/>
    <property type="project" value="UniProtKB-SubCell"/>
</dbReference>
<proteinExistence type="predicted"/>